<dbReference type="Pfam" id="PF13692">
    <property type="entry name" value="Glyco_trans_1_4"/>
    <property type="match status" value="1"/>
</dbReference>
<evidence type="ECO:0000313" key="3">
    <source>
        <dbReference type="Proteomes" id="UP000236728"/>
    </source>
</evidence>
<dbReference type="SUPFAM" id="SSF53756">
    <property type="entry name" value="UDP-Glycosyltransferase/glycogen phosphorylase"/>
    <property type="match status" value="1"/>
</dbReference>
<dbReference type="PANTHER" id="PTHR45947">
    <property type="entry name" value="SULFOQUINOVOSYL TRANSFERASE SQD2"/>
    <property type="match status" value="1"/>
</dbReference>
<dbReference type="OrthoDB" id="9806653at2"/>
<accession>A0A1H5ZLZ4</accession>
<gene>
    <name evidence="2" type="ORF">SAMN05421819_2753</name>
</gene>
<keyword evidence="3" id="KW-1185">Reference proteome</keyword>
<feature type="domain" description="Glycosyltransferase subfamily 4-like N-terminal" evidence="1">
    <location>
        <begin position="22"/>
        <end position="186"/>
    </location>
</feature>
<organism evidence="2 3">
    <name type="scientific">Bryocella elongata</name>
    <dbReference type="NCBI Taxonomy" id="863522"/>
    <lineage>
        <taxon>Bacteria</taxon>
        <taxon>Pseudomonadati</taxon>
        <taxon>Acidobacteriota</taxon>
        <taxon>Terriglobia</taxon>
        <taxon>Terriglobales</taxon>
        <taxon>Acidobacteriaceae</taxon>
        <taxon>Bryocella</taxon>
    </lineage>
</organism>
<evidence type="ECO:0000259" key="1">
    <source>
        <dbReference type="Pfam" id="PF13579"/>
    </source>
</evidence>
<proteinExistence type="predicted"/>
<evidence type="ECO:0000313" key="2">
    <source>
        <dbReference type="EMBL" id="SEG37449.1"/>
    </source>
</evidence>
<dbReference type="PANTHER" id="PTHR45947:SF15">
    <property type="entry name" value="TEICHURONIC ACID BIOSYNTHESIS GLYCOSYLTRANSFERASE TUAC-RELATED"/>
    <property type="match status" value="1"/>
</dbReference>
<dbReference type="EMBL" id="FNVA01000004">
    <property type="protein sequence ID" value="SEG37449.1"/>
    <property type="molecule type" value="Genomic_DNA"/>
</dbReference>
<name>A0A1H5ZLZ4_9BACT</name>
<dbReference type="Gene3D" id="3.40.50.2000">
    <property type="entry name" value="Glycogen Phosphorylase B"/>
    <property type="match status" value="2"/>
</dbReference>
<dbReference type="InterPro" id="IPR028098">
    <property type="entry name" value="Glyco_trans_4-like_N"/>
</dbReference>
<dbReference type="Pfam" id="PF13579">
    <property type="entry name" value="Glyco_trans_4_4"/>
    <property type="match status" value="1"/>
</dbReference>
<dbReference type="AlphaFoldDB" id="A0A1H5ZLZ4"/>
<dbReference type="RefSeq" id="WP_103933616.1">
    <property type="nucleotide sequence ID" value="NZ_FNVA01000004.1"/>
</dbReference>
<protein>
    <submittedName>
        <fullName evidence="2">Glycosyltransferase involved in cell wall bisynthesis</fullName>
    </submittedName>
</protein>
<dbReference type="Proteomes" id="UP000236728">
    <property type="component" value="Unassembled WGS sequence"/>
</dbReference>
<dbReference type="GO" id="GO:0016757">
    <property type="term" value="F:glycosyltransferase activity"/>
    <property type="evidence" value="ECO:0007669"/>
    <property type="project" value="TreeGrafter"/>
</dbReference>
<dbReference type="InterPro" id="IPR050194">
    <property type="entry name" value="Glycosyltransferase_grp1"/>
</dbReference>
<reference evidence="2 3" key="1">
    <citation type="submission" date="2016-10" db="EMBL/GenBank/DDBJ databases">
        <authorList>
            <person name="de Groot N.N."/>
        </authorList>
    </citation>
    <scope>NUCLEOTIDE SEQUENCE [LARGE SCALE GENOMIC DNA]</scope>
    <source>
        <strain evidence="2 3">DSM 22489</strain>
    </source>
</reference>
<keyword evidence="2" id="KW-0808">Transferase</keyword>
<sequence>MRIGVVTAYYPSPAQPWNGRSSHETLRELATMAEVQVFVPLPQYPRLIRRFVPPAYGTDGDFVLSGPPVTYRQFPVLPVVSRSVNGSSIAWALEKDVRAFRPDILLSYVIYPSGFAALKVAAKLGVPVVQTAIGSDLNRIPGGLIRSRTLKVLTASQTITTVSHDLAKTAVSLGADASHTIAILNGCDTTVFHPGDRAAARQQVGIAPDTEMVLYIGRYDLRKGLIELIDAVASLRNKRPRLRTYLLGGGPDEGALRERIAHHHAGDSILLVPPVRADLVSGWTAASDIVTLPSYMEGCPNVVIEGLASGRPVVATNVGGIPELVDDSCGRLVPPRNAEALAQVLDETLSRNWNADAIASVHSRSWRDVAKDLYGVLEETLQRHHEGASAASHGSVC</sequence>